<name>A0A928V4X1_9GAMM</name>
<keyword evidence="2" id="KW-1185">Reference proteome</keyword>
<gene>
    <name evidence="1" type="ORF">C4F51_12060</name>
</gene>
<evidence type="ECO:0000313" key="2">
    <source>
        <dbReference type="Proteomes" id="UP000652567"/>
    </source>
</evidence>
<dbReference type="Proteomes" id="UP000652567">
    <property type="component" value="Unassembled WGS sequence"/>
</dbReference>
<dbReference type="EMBL" id="PRDL01000001">
    <property type="protein sequence ID" value="MBE8717918.1"/>
    <property type="molecule type" value="Genomic_DNA"/>
</dbReference>
<protein>
    <submittedName>
        <fullName evidence="1">Uncharacterized protein</fullName>
    </submittedName>
</protein>
<accession>A0A928V4X1</accession>
<sequence length="108" mass="12622">MYCLSIQVLPSCFGTFNRSRFLQVLKAVNRTPEIDHYQERQQEFLHYNFFTEQPVALWQSLQEVLLKNADNAAQFLPSIIIICEPLAQPDATLLLHHPDPQEKIDRLQ</sequence>
<dbReference type="AlphaFoldDB" id="A0A928V4X1"/>
<proteinExistence type="predicted"/>
<organism evidence="1 2">
    <name type="scientific">Cellvibrio polysaccharolyticus</name>
    <dbReference type="NCBI Taxonomy" id="2082724"/>
    <lineage>
        <taxon>Bacteria</taxon>
        <taxon>Pseudomonadati</taxon>
        <taxon>Pseudomonadota</taxon>
        <taxon>Gammaproteobacteria</taxon>
        <taxon>Cellvibrionales</taxon>
        <taxon>Cellvibrionaceae</taxon>
        <taxon>Cellvibrio</taxon>
    </lineage>
</organism>
<dbReference type="RefSeq" id="WP_193910075.1">
    <property type="nucleotide sequence ID" value="NZ_PRDL01000001.1"/>
</dbReference>
<reference evidence="1" key="1">
    <citation type="submission" date="2018-07" db="EMBL/GenBank/DDBJ databases">
        <title>Genome assembly of strain Ka43.</title>
        <authorList>
            <person name="Kukolya J."/>
            <person name="Nagy I."/>
            <person name="Horvath B."/>
            <person name="Toth A."/>
        </authorList>
    </citation>
    <scope>NUCLEOTIDE SEQUENCE</scope>
    <source>
        <strain evidence="1">KB43</strain>
    </source>
</reference>
<evidence type="ECO:0000313" key="1">
    <source>
        <dbReference type="EMBL" id="MBE8717918.1"/>
    </source>
</evidence>
<comment type="caution">
    <text evidence="1">The sequence shown here is derived from an EMBL/GenBank/DDBJ whole genome shotgun (WGS) entry which is preliminary data.</text>
</comment>